<organism evidence="1 2">
    <name type="scientific">Comamonas endophytica</name>
    <dbReference type="NCBI Taxonomy" id="2949090"/>
    <lineage>
        <taxon>Bacteria</taxon>
        <taxon>Pseudomonadati</taxon>
        <taxon>Pseudomonadota</taxon>
        <taxon>Betaproteobacteria</taxon>
        <taxon>Burkholderiales</taxon>
        <taxon>Comamonadaceae</taxon>
        <taxon>Comamonas</taxon>
    </lineage>
</organism>
<gene>
    <name evidence="1" type="ORF">M9799_01275</name>
</gene>
<accession>A0ABY6GA27</accession>
<evidence type="ECO:0000313" key="2">
    <source>
        <dbReference type="Proteomes" id="UP001162800"/>
    </source>
</evidence>
<dbReference type="Proteomes" id="UP001162800">
    <property type="component" value="Chromosome"/>
</dbReference>
<sequence length="76" mass="8255">MGSFQLVERSIGQSLAARRSACLEVTGQYACQREIGVGKARKWLFLLDFMKKTMTWAPSVAAHVPPVAPGVTAHVP</sequence>
<name>A0ABY6GA27_9BURK</name>
<reference evidence="1" key="1">
    <citation type="submission" date="2022-09" db="EMBL/GenBank/DDBJ databases">
        <title>The complete genome of Acidovorax sp. 5MLIR.</title>
        <authorList>
            <person name="Liu L."/>
            <person name="Yue J."/>
            <person name="Yang F."/>
            <person name="Yuan J."/>
            <person name="Li L."/>
        </authorList>
    </citation>
    <scope>NUCLEOTIDE SEQUENCE</scope>
    <source>
        <strain evidence="1">5MLIR</strain>
    </source>
</reference>
<protein>
    <submittedName>
        <fullName evidence="1">Uncharacterized protein</fullName>
    </submittedName>
</protein>
<keyword evidence="2" id="KW-1185">Reference proteome</keyword>
<proteinExistence type="predicted"/>
<dbReference type="RefSeq" id="WP_231042609.1">
    <property type="nucleotide sequence ID" value="NZ_CP106881.1"/>
</dbReference>
<evidence type="ECO:0000313" key="1">
    <source>
        <dbReference type="EMBL" id="UYG51912.1"/>
    </source>
</evidence>
<dbReference type="EMBL" id="CP106881">
    <property type="protein sequence ID" value="UYG51912.1"/>
    <property type="molecule type" value="Genomic_DNA"/>
</dbReference>